<reference evidence="2" key="1">
    <citation type="journal article" date="2015" name="Nat. Genet.">
        <title>The genome and transcriptome of the zoonotic hookworm Ancylostoma ceylanicum identify infection-specific gene families.</title>
        <authorList>
            <person name="Schwarz E.M."/>
            <person name="Hu Y."/>
            <person name="Antoshechkin I."/>
            <person name="Miller M.M."/>
            <person name="Sternberg P.W."/>
            <person name="Aroian R.V."/>
        </authorList>
    </citation>
    <scope>NUCLEOTIDE SEQUENCE</scope>
    <source>
        <strain evidence="2">HY135</strain>
    </source>
</reference>
<name>A0A016VJA9_9BILA</name>
<sequence length="107" mass="12431">MFKCIAIGYATTVVLLAFLCKQLRRKALVLFSILLRLQNHIAIALICCDFVSKSNRSRLIIVQMFYLHRFPYKQYHRTAFCASRGIAAIGLSYRDCSAMMRFCLWVK</sequence>
<comment type="caution">
    <text evidence="1">The sequence shown here is derived from an EMBL/GenBank/DDBJ whole genome shotgun (WGS) entry which is preliminary data.</text>
</comment>
<dbReference type="AlphaFoldDB" id="A0A016VJA9"/>
<protein>
    <submittedName>
        <fullName evidence="1">Uncharacterized protein</fullName>
    </submittedName>
</protein>
<keyword evidence="2" id="KW-1185">Reference proteome</keyword>
<gene>
    <name evidence="1" type="primary">Acey_s0009.g389</name>
    <name evidence="1" type="ORF">Y032_0009g389</name>
</gene>
<evidence type="ECO:0000313" key="1">
    <source>
        <dbReference type="EMBL" id="EYC26853.1"/>
    </source>
</evidence>
<dbReference type="Proteomes" id="UP000024635">
    <property type="component" value="Unassembled WGS sequence"/>
</dbReference>
<dbReference type="EMBL" id="JARK01001345">
    <property type="protein sequence ID" value="EYC26853.1"/>
    <property type="molecule type" value="Genomic_DNA"/>
</dbReference>
<proteinExistence type="predicted"/>
<evidence type="ECO:0000313" key="2">
    <source>
        <dbReference type="Proteomes" id="UP000024635"/>
    </source>
</evidence>
<organism evidence="1 2">
    <name type="scientific">Ancylostoma ceylanicum</name>
    <dbReference type="NCBI Taxonomy" id="53326"/>
    <lineage>
        <taxon>Eukaryota</taxon>
        <taxon>Metazoa</taxon>
        <taxon>Ecdysozoa</taxon>
        <taxon>Nematoda</taxon>
        <taxon>Chromadorea</taxon>
        <taxon>Rhabditida</taxon>
        <taxon>Rhabditina</taxon>
        <taxon>Rhabditomorpha</taxon>
        <taxon>Strongyloidea</taxon>
        <taxon>Ancylostomatidae</taxon>
        <taxon>Ancylostomatinae</taxon>
        <taxon>Ancylostoma</taxon>
    </lineage>
</organism>
<accession>A0A016VJA9</accession>